<dbReference type="Gene3D" id="3.30.2310.20">
    <property type="entry name" value="RelE-like"/>
    <property type="match status" value="1"/>
</dbReference>
<organism evidence="1 2">
    <name type="scientific">Anabaena azotica FACHB-119</name>
    <dbReference type="NCBI Taxonomy" id="947527"/>
    <lineage>
        <taxon>Bacteria</taxon>
        <taxon>Bacillati</taxon>
        <taxon>Cyanobacteriota</taxon>
        <taxon>Cyanophyceae</taxon>
        <taxon>Nostocales</taxon>
        <taxon>Nostocaceae</taxon>
        <taxon>Anabaena</taxon>
        <taxon>Anabaena azotica</taxon>
    </lineage>
</organism>
<sequence length="92" mass="10579">MIQSFKHKGIKKLFEDDDRKGVNPQHAEKLLDLLDRLDAAAVAEDMRFPGSGFHPLMGDRKGEYSVSVSGNWRLTFEFKNGDAYNVNYEDYH</sequence>
<protein>
    <submittedName>
        <fullName evidence="1">Type II toxin-antitoxin system RelE/ParE family toxin</fullName>
    </submittedName>
</protein>
<dbReference type="InterPro" id="IPR007711">
    <property type="entry name" value="HigB-1"/>
</dbReference>
<dbReference type="Proteomes" id="UP000661112">
    <property type="component" value="Unassembled WGS sequence"/>
</dbReference>
<evidence type="ECO:0000313" key="2">
    <source>
        <dbReference type="Proteomes" id="UP000661112"/>
    </source>
</evidence>
<comment type="caution">
    <text evidence="1">The sequence shown here is derived from an EMBL/GenBank/DDBJ whole genome shotgun (WGS) entry which is preliminary data.</text>
</comment>
<dbReference type="SUPFAM" id="SSF143011">
    <property type="entry name" value="RelE-like"/>
    <property type="match status" value="1"/>
</dbReference>
<keyword evidence="2" id="KW-1185">Reference proteome</keyword>
<dbReference type="EMBL" id="JACJSG010000011">
    <property type="protein sequence ID" value="MBD2500996.1"/>
    <property type="molecule type" value="Genomic_DNA"/>
</dbReference>
<dbReference type="InterPro" id="IPR035093">
    <property type="entry name" value="RelE/ParE_toxin_dom_sf"/>
</dbReference>
<gene>
    <name evidence="1" type="ORF">H6G83_10320</name>
</gene>
<accession>A0ABR8D3G4</accession>
<proteinExistence type="predicted"/>
<dbReference type="RefSeq" id="WP_190470911.1">
    <property type="nucleotide sequence ID" value="NZ_JACJSG010000011.1"/>
</dbReference>
<dbReference type="PANTHER" id="PTHR40266">
    <property type="entry name" value="TOXIN HIGB-1"/>
    <property type="match status" value="1"/>
</dbReference>
<evidence type="ECO:0000313" key="1">
    <source>
        <dbReference type="EMBL" id="MBD2500996.1"/>
    </source>
</evidence>
<dbReference type="PANTHER" id="PTHR40266:SF2">
    <property type="entry name" value="TOXIN HIGB-1"/>
    <property type="match status" value="1"/>
</dbReference>
<reference evidence="1 2" key="1">
    <citation type="journal article" date="2020" name="ISME J.">
        <title>Comparative genomics reveals insights into cyanobacterial evolution and habitat adaptation.</title>
        <authorList>
            <person name="Chen M.Y."/>
            <person name="Teng W.K."/>
            <person name="Zhao L."/>
            <person name="Hu C.X."/>
            <person name="Zhou Y.K."/>
            <person name="Han B.P."/>
            <person name="Song L.R."/>
            <person name="Shu W.S."/>
        </authorList>
    </citation>
    <scope>NUCLEOTIDE SEQUENCE [LARGE SCALE GENOMIC DNA]</scope>
    <source>
        <strain evidence="1 2">FACHB-119</strain>
    </source>
</reference>
<dbReference type="Pfam" id="PF05015">
    <property type="entry name" value="HigB-like_toxin"/>
    <property type="match status" value="1"/>
</dbReference>
<name>A0ABR8D3G4_9NOST</name>